<feature type="transmembrane region" description="Helical" evidence="1">
    <location>
        <begin position="56"/>
        <end position="74"/>
    </location>
</feature>
<sequence length="80" mass="8835" precursor="true">MLTIIFNIPVLIGVFIVALFFFAASKSKAIKVVSAIVMVLTAASILRLLVFTLSMIIRVLLPLIIIIGIIYAIYTIKKKK</sequence>
<proteinExistence type="predicted"/>
<gene>
    <name evidence="2" type="ordered locus">Rumal_0519</name>
</gene>
<dbReference type="Proteomes" id="UP000006919">
    <property type="component" value="Chromosome"/>
</dbReference>
<protein>
    <submittedName>
        <fullName evidence="2">Uncharacterized protein</fullName>
    </submittedName>
</protein>
<name>E6UG44_RUMA7</name>
<keyword evidence="1" id="KW-0472">Membrane</keyword>
<reference evidence="2 3" key="1">
    <citation type="journal article" date="2011" name="J. Bacteriol.">
        <title>Complete genome of the cellulolytic ruminal bacterium Ruminococcus albus 7.</title>
        <authorList>
            <person name="Suen G."/>
            <person name="Stevenson D.M."/>
            <person name="Bruce D.C."/>
            <person name="Chertkov O."/>
            <person name="Copeland A."/>
            <person name="Cheng J.F."/>
            <person name="Detter C."/>
            <person name="Detter J.C."/>
            <person name="Goodwin L.A."/>
            <person name="Han C.S."/>
            <person name="Hauser L.J."/>
            <person name="Ivanova N.N."/>
            <person name="Kyrpides N.C."/>
            <person name="Land M.L."/>
            <person name="Lapidus A."/>
            <person name="Lucas S."/>
            <person name="Ovchinnikova G."/>
            <person name="Pitluck S."/>
            <person name="Tapia R."/>
            <person name="Woyke T."/>
            <person name="Boyum J."/>
            <person name="Mead D."/>
            <person name="Weimer P.J."/>
        </authorList>
    </citation>
    <scope>NUCLEOTIDE SEQUENCE [LARGE SCALE GENOMIC DNA]</scope>
    <source>
        <strain evidence="3">ATCC 27210 / DSM 20455 / JCM 14654 / NCDO 2250 / 7</strain>
    </source>
</reference>
<dbReference type="AlphaFoldDB" id="E6UG44"/>
<dbReference type="KEGG" id="ral:Rumal_0519"/>
<evidence type="ECO:0000256" key="1">
    <source>
        <dbReference type="SAM" id="Phobius"/>
    </source>
</evidence>
<dbReference type="HOGENOM" id="CLU_2587570_0_0_9"/>
<feature type="transmembrane region" description="Helical" evidence="1">
    <location>
        <begin position="32"/>
        <end position="50"/>
    </location>
</feature>
<evidence type="ECO:0000313" key="3">
    <source>
        <dbReference type="Proteomes" id="UP000006919"/>
    </source>
</evidence>
<evidence type="ECO:0000313" key="2">
    <source>
        <dbReference type="EMBL" id="ADU21071.1"/>
    </source>
</evidence>
<dbReference type="RefSeq" id="WP_013497262.1">
    <property type="nucleotide sequence ID" value="NC_014833.1"/>
</dbReference>
<dbReference type="EMBL" id="CP002403">
    <property type="protein sequence ID" value="ADU21071.1"/>
    <property type="molecule type" value="Genomic_DNA"/>
</dbReference>
<keyword evidence="1" id="KW-1133">Transmembrane helix</keyword>
<feature type="transmembrane region" description="Helical" evidence="1">
    <location>
        <begin position="6"/>
        <end position="25"/>
    </location>
</feature>
<accession>E6UG44</accession>
<keyword evidence="1" id="KW-0812">Transmembrane</keyword>
<organism evidence="2 3">
    <name type="scientific">Ruminococcus albus (strain ATCC 27210 / DSM 20455 / JCM 14654 / NCDO 2250 / 7)</name>
    <dbReference type="NCBI Taxonomy" id="697329"/>
    <lineage>
        <taxon>Bacteria</taxon>
        <taxon>Bacillati</taxon>
        <taxon>Bacillota</taxon>
        <taxon>Clostridia</taxon>
        <taxon>Eubacteriales</taxon>
        <taxon>Oscillospiraceae</taxon>
        <taxon>Ruminococcus</taxon>
    </lineage>
</organism>